<keyword evidence="2" id="KW-1185">Reference proteome</keyword>
<dbReference type="EMBL" id="CM047585">
    <property type="protein sequence ID" value="KAI9910060.1"/>
    <property type="molecule type" value="Genomic_DNA"/>
</dbReference>
<accession>A0ACC0VU25</accession>
<organism evidence="1 2">
    <name type="scientific">Peronosclerospora sorghi</name>
    <dbReference type="NCBI Taxonomy" id="230839"/>
    <lineage>
        <taxon>Eukaryota</taxon>
        <taxon>Sar</taxon>
        <taxon>Stramenopiles</taxon>
        <taxon>Oomycota</taxon>
        <taxon>Peronosporomycetes</taxon>
        <taxon>Peronosporales</taxon>
        <taxon>Peronosporaceae</taxon>
        <taxon>Peronosclerospora</taxon>
    </lineage>
</organism>
<dbReference type="Proteomes" id="UP001163321">
    <property type="component" value="Chromosome 6"/>
</dbReference>
<sequence>MKSQSEAQITEVEQLQERIQSLESELLELQIQRESDAETAEKTKDRHGAEVGKKDEIISTLKFRLEEQKNALEEKSALLDKGALSDAVNLAHECVALNKMDVRGFLLLTEAFFRQKRHEDAVAWYKTGLEIHPDNEELLKGLKKARVAVLNELSEQSDDYDEEVLNNGECINHKCVESADIKQSEGAKNSSLLSVQSAKHIHTHADSNEILIIKSENSATQDLVFQANMERVLKFLDVMKLARLTAVYACSELLSTVMLISMLVKDVRLICVVFMVTAVLLANSLRTISGEHAKLWDEGRRLKLDVYVTAIMYWVVWRGEWTDTLKTAWTCIY</sequence>
<evidence type="ECO:0000313" key="2">
    <source>
        <dbReference type="Proteomes" id="UP001163321"/>
    </source>
</evidence>
<evidence type="ECO:0000313" key="1">
    <source>
        <dbReference type="EMBL" id="KAI9910060.1"/>
    </source>
</evidence>
<protein>
    <submittedName>
        <fullName evidence="1">Uncharacterized protein</fullName>
    </submittedName>
</protein>
<gene>
    <name evidence="1" type="ORF">PsorP6_010451</name>
</gene>
<comment type="caution">
    <text evidence="1">The sequence shown here is derived from an EMBL/GenBank/DDBJ whole genome shotgun (WGS) entry which is preliminary data.</text>
</comment>
<name>A0ACC0VU25_9STRA</name>
<reference evidence="1 2" key="1">
    <citation type="journal article" date="2022" name="bioRxiv">
        <title>The genome of the oomycete Peronosclerospora sorghi, a cosmopolitan pathogen of maize and sorghum, is inflated with dispersed pseudogenes.</title>
        <authorList>
            <person name="Fletcher K."/>
            <person name="Martin F."/>
            <person name="Isakeit T."/>
            <person name="Cavanaugh K."/>
            <person name="Magill C."/>
            <person name="Michelmore R."/>
        </authorList>
    </citation>
    <scope>NUCLEOTIDE SEQUENCE [LARGE SCALE GENOMIC DNA]</scope>
    <source>
        <strain evidence="1">P6</strain>
    </source>
</reference>
<proteinExistence type="predicted"/>